<dbReference type="AlphaFoldDB" id="A0A644ZDB6"/>
<reference evidence="2" key="1">
    <citation type="submission" date="2019-08" db="EMBL/GenBank/DDBJ databases">
        <authorList>
            <person name="Kucharzyk K."/>
            <person name="Murdoch R.W."/>
            <person name="Higgins S."/>
            <person name="Loffler F."/>
        </authorList>
    </citation>
    <scope>NUCLEOTIDE SEQUENCE</scope>
</reference>
<comment type="caution">
    <text evidence="2">The sequence shown here is derived from an EMBL/GenBank/DDBJ whole genome shotgun (WGS) entry which is preliminary data.</text>
</comment>
<sequence>MLHGADEQSAHALQGVDVLHDDRSAQHGDDTDGEQCRGGDHRVSQNVHAAHPESAETLAPGKVHIVLRAYVHNVVARVADNDRGGEKRLGERRQEQPLNVICNGYAPTRNGKPPQMNAKDQHEHQPHPEGGQG</sequence>
<evidence type="ECO:0000256" key="1">
    <source>
        <dbReference type="SAM" id="MobiDB-lite"/>
    </source>
</evidence>
<feature type="region of interest" description="Disordered" evidence="1">
    <location>
        <begin position="81"/>
        <end position="133"/>
    </location>
</feature>
<feature type="region of interest" description="Disordered" evidence="1">
    <location>
        <begin position="1"/>
        <end position="55"/>
    </location>
</feature>
<feature type="compositionally biased region" description="Basic and acidic residues" evidence="1">
    <location>
        <begin position="81"/>
        <end position="95"/>
    </location>
</feature>
<dbReference type="EMBL" id="VSSQ01008432">
    <property type="protein sequence ID" value="MPM38852.1"/>
    <property type="molecule type" value="Genomic_DNA"/>
</dbReference>
<protein>
    <submittedName>
        <fullName evidence="2">Uncharacterized protein</fullName>
    </submittedName>
</protein>
<feature type="compositionally biased region" description="Basic and acidic residues" evidence="1">
    <location>
        <begin position="18"/>
        <end position="43"/>
    </location>
</feature>
<name>A0A644ZDB6_9ZZZZ</name>
<organism evidence="2">
    <name type="scientific">bioreactor metagenome</name>
    <dbReference type="NCBI Taxonomy" id="1076179"/>
    <lineage>
        <taxon>unclassified sequences</taxon>
        <taxon>metagenomes</taxon>
        <taxon>ecological metagenomes</taxon>
    </lineage>
</organism>
<gene>
    <name evidence="2" type="ORF">SDC9_85482</name>
</gene>
<proteinExistence type="predicted"/>
<accession>A0A644ZDB6</accession>
<evidence type="ECO:0000313" key="2">
    <source>
        <dbReference type="EMBL" id="MPM38852.1"/>
    </source>
</evidence>